<keyword evidence="3" id="KW-0012">Acyltransferase</keyword>
<dbReference type="Proteomes" id="UP000215914">
    <property type="component" value="Unassembled WGS sequence"/>
</dbReference>
<dbReference type="Gene3D" id="3.30.559.10">
    <property type="entry name" value="Chloramphenicol acetyltransferase-like domain"/>
    <property type="match status" value="2"/>
</dbReference>
<organism evidence="4 5">
    <name type="scientific">Helianthus annuus</name>
    <name type="common">Common sunflower</name>
    <dbReference type="NCBI Taxonomy" id="4232"/>
    <lineage>
        <taxon>Eukaryota</taxon>
        <taxon>Viridiplantae</taxon>
        <taxon>Streptophyta</taxon>
        <taxon>Embryophyta</taxon>
        <taxon>Tracheophyta</taxon>
        <taxon>Spermatophyta</taxon>
        <taxon>Magnoliopsida</taxon>
        <taxon>eudicotyledons</taxon>
        <taxon>Gunneridae</taxon>
        <taxon>Pentapetalae</taxon>
        <taxon>asterids</taxon>
        <taxon>campanulids</taxon>
        <taxon>Asterales</taxon>
        <taxon>Asteraceae</taxon>
        <taxon>Asteroideae</taxon>
        <taxon>Heliantheae alliance</taxon>
        <taxon>Heliantheae</taxon>
        <taxon>Helianthus</taxon>
    </lineage>
</organism>
<dbReference type="GO" id="GO:0016747">
    <property type="term" value="F:acyltransferase activity, transferring groups other than amino-acyl groups"/>
    <property type="evidence" value="ECO:0000318"/>
    <property type="project" value="GO_Central"/>
</dbReference>
<proteinExistence type="inferred from homology"/>
<dbReference type="EMBL" id="MNCJ02000330">
    <property type="protein sequence ID" value="KAF5766891.1"/>
    <property type="molecule type" value="Genomic_DNA"/>
</dbReference>
<comment type="caution">
    <text evidence="4">The sequence shown here is derived from an EMBL/GenBank/DDBJ whole genome shotgun (WGS) entry which is preliminary data.</text>
</comment>
<sequence length="421" mass="46516">MINMVNSSSNVQVKEAVFITPSDPTPSHVLKLSAIDSQLFLRFTIEYLLIYRLGRASDKRAIVARVKDALARALVPYYPLAGRVRARVDGSCLEVVCRGQGAVFVESSGEYSVADFEKAPRYVSEWRNLLAFEVTEVVKGAPLLVMQLTWLSDGSAALSVGFSHCICDGIGSVEFLKYFSQLAVACQYDATAELKPKPKPKPVWDRYLLDPTPCTLQTSHHPEFTRVTDFSNFSTRFNPDQLTPTATTFHEWRVNELKTLVASTSQLSISSFTTFDVVSAHIWRSWARALNFPPQQTLKLLFSINIRNRVKPSLPNGYYGNAIVLGCALTTARQLTENGLSYATELIIEAKNQVDDNFVREVVDSVSLSSTRASQVPDSVGVLILSQWSKLGLENVDFGLGRPVHRGGTRGGSRGSADPRT</sequence>
<evidence type="ECO:0000256" key="3">
    <source>
        <dbReference type="ARBA" id="ARBA00023315"/>
    </source>
</evidence>
<evidence type="ECO:0000256" key="1">
    <source>
        <dbReference type="ARBA" id="ARBA00009861"/>
    </source>
</evidence>
<reference evidence="4" key="2">
    <citation type="submission" date="2020-06" db="EMBL/GenBank/DDBJ databases">
        <title>Helianthus annuus Genome sequencing and assembly Release 2.</title>
        <authorList>
            <person name="Gouzy J."/>
            <person name="Langlade N."/>
            <person name="Munos S."/>
        </authorList>
    </citation>
    <scope>NUCLEOTIDE SEQUENCE</scope>
    <source>
        <tissue evidence="4">Leaves</tissue>
    </source>
</reference>
<keyword evidence="5" id="KW-1185">Reference proteome</keyword>
<reference evidence="4" key="1">
    <citation type="journal article" date="2017" name="Nature">
        <title>The sunflower genome provides insights into oil metabolism, flowering and Asterid evolution.</title>
        <authorList>
            <person name="Badouin H."/>
            <person name="Gouzy J."/>
            <person name="Grassa C.J."/>
            <person name="Murat F."/>
            <person name="Staton S.E."/>
            <person name="Cottret L."/>
            <person name="Lelandais-Briere C."/>
            <person name="Owens G.L."/>
            <person name="Carrere S."/>
            <person name="Mayjonade B."/>
            <person name="Legrand L."/>
            <person name="Gill N."/>
            <person name="Kane N.C."/>
            <person name="Bowers J.E."/>
            <person name="Hubner S."/>
            <person name="Bellec A."/>
            <person name="Berard A."/>
            <person name="Berges H."/>
            <person name="Blanchet N."/>
            <person name="Boniface M.C."/>
            <person name="Brunel D."/>
            <person name="Catrice O."/>
            <person name="Chaidir N."/>
            <person name="Claudel C."/>
            <person name="Donnadieu C."/>
            <person name="Faraut T."/>
            <person name="Fievet G."/>
            <person name="Helmstetter N."/>
            <person name="King M."/>
            <person name="Knapp S.J."/>
            <person name="Lai Z."/>
            <person name="Le Paslier M.C."/>
            <person name="Lippi Y."/>
            <person name="Lorenzon L."/>
            <person name="Mandel J.R."/>
            <person name="Marage G."/>
            <person name="Marchand G."/>
            <person name="Marquand E."/>
            <person name="Bret-Mestries E."/>
            <person name="Morien E."/>
            <person name="Nambeesan S."/>
            <person name="Nguyen T."/>
            <person name="Pegot-Espagnet P."/>
            <person name="Pouilly N."/>
            <person name="Raftis F."/>
            <person name="Sallet E."/>
            <person name="Schiex T."/>
            <person name="Thomas J."/>
            <person name="Vandecasteele C."/>
            <person name="Vares D."/>
            <person name="Vear F."/>
            <person name="Vautrin S."/>
            <person name="Crespi M."/>
            <person name="Mangin B."/>
            <person name="Burke J.M."/>
            <person name="Salse J."/>
            <person name="Munos S."/>
            <person name="Vincourt P."/>
            <person name="Rieseberg L.H."/>
            <person name="Langlade N.B."/>
        </authorList>
    </citation>
    <scope>NUCLEOTIDE SEQUENCE</scope>
    <source>
        <tissue evidence="4">Leaves</tissue>
    </source>
</reference>
<comment type="similarity">
    <text evidence="1">Belongs to the plant acyltransferase family.</text>
</comment>
<dbReference type="Gramene" id="mRNA:HanXRQr2_Chr15g0720751">
    <property type="protein sequence ID" value="CDS:HanXRQr2_Chr15g0720751.1"/>
    <property type="gene ID" value="HanXRQr2_Chr15g0720751"/>
</dbReference>
<dbReference type="Pfam" id="PF02458">
    <property type="entry name" value="Transferase"/>
    <property type="match status" value="1"/>
</dbReference>
<keyword evidence="2 4" id="KW-0808">Transferase</keyword>
<dbReference type="InterPro" id="IPR050898">
    <property type="entry name" value="Plant_acyltransferase"/>
</dbReference>
<dbReference type="PANTHER" id="PTHR31147">
    <property type="entry name" value="ACYL TRANSFERASE 4"/>
    <property type="match status" value="1"/>
</dbReference>
<dbReference type="AlphaFoldDB" id="A0A9K3E4Z3"/>
<evidence type="ECO:0000313" key="4">
    <source>
        <dbReference type="EMBL" id="KAF5766891.1"/>
    </source>
</evidence>
<protein>
    <submittedName>
        <fullName evidence="4">Transferase</fullName>
    </submittedName>
</protein>
<accession>A0A9K3E4Z3</accession>
<dbReference type="InterPro" id="IPR023213">
    <property type="entry name" value="CAT-like_dom_sf"/>
</dbReference>
<dbReference type="PANTHER" id="PTHR31147:SF1">
    <property type="entry name" value="ACYL TRANSFERASE 4"/>
    <property type="match status" value="1"/>
</dbReference>
<gene>
    <name evidence="4" type="ORF">HanXRQr2_Chr15g0720751</name>
</gene>
<name>A0A9K3E4Z3_HELAN</name>
<evidence type="ECO:0000313" key="5">
    <source>
        <dbReference type="Proteomes" id="UP000215914"/>
    </source>
</evidence>
<evidence type="ECO:0000256" key="2">
    <source>
        <dbReference type="ARBA" id="ARBA00022679"/>
    </source>
</evidence>